<keyword evidence="2" id="KW-0521">NADP</keyword>
<dbReference type="InterPro" id="IPR036812">
    <property type="entry name" value="NAD(P)_OxRdtase_dom_sf"/>
</dbReference>
<dbReference type="EMBL" id="JACCBV010000001">
    <property type="protein sequence ID" value="NYE19768.1"/>
    <property type="molecule type" value="Genomic_DNA"/>
</dbReference>
<gene>
    <name evidence="5" type="ORF">BJ991_001796</name>
</gene>
<dbReference type="Pfam" id="PF00248">
    <property type="entry name" value="Aldo_ket_red"/>
    <property type="match status" value="1"/>
</dbReference>
<protein>
    <submittedName>
        <fullName evidence="5">L-glyceraldehyde 3-phosphate reductase</fullName>
        <ecNumber evidence="5">1.1.1.-</ecNumber>
    </submittedName>
</protein>
<dbReference type="PANTHER" id="PTHR43150">
    <property type="entry name" value="HYPERKINETIC, ISOFORM M"/>
    <property type="match status" value="1"/>
</dbReference>
<dbReference type="PANTHER" id="PTHR43150:SF4">
    <property type="entry name" value="L-GLYCERALDEHYDE 3-PHOSPHATE REDUCTASE"/>
    <property type="match status" value="1"/>
</dbReference>
<evidence type="ECO:0000313" key="6">
    <source>
        <dbReference type="Proteomes" id="UP000576969"/>
    </source>
</evidence>
<evidence type="ECO:0000256" key="3">
    <source>
        <dbReference type="ARBA" id="ARBA00023002"/>
    </source>
</evidence>
<dbReference type="Proteomes" id="UP000576969">
    <property type="component" value="Unassembled WGS sequence"/>
</dbReference>
<accession>A0A7Y9GNI9</accession>
<evidence type="ECO:0000256" key="2">
    <source>
        <dbReference type="ARBA" id="ARBA00022857"/>
    </source>
</evidence>
<dbReference type="GO" id="GO:0051596">
    <property type="term" value="P:methylglyoxal catabolic process"/>
    <property type="evidence" value="ECO:0007669"/>
    <property type="project" value="TreeGrafter"/>
</dbReference>
<name>A0A7Y9GNI9_9MICO</name>
<sequence length="355" mass="38951">MTDAPRFRPDVLDIHRPFSAAGDRYSVADYRQVGASGLYLPPISLGLWWNFGDNIPLDDQRALLRHAFDRGITHFDLANNYGPPYGSAEKNFGRIFAEDFRPYRDELIISSKAGWDMWPGPYGDFASRKYILASADQSLTRMGLDHVDIFYSHRADPVTPIEETVGALDTLVRQGKALYVGISSYSAQRTAVAAACARSMGTPLVIHQPAYSILNRWIEDGLTGLLKKEGLGAIAFTPLAQGLLTSRYLQDGTAQRAQQRSSLPGGRLSDRALSALRSLDVVAKERGQTLAQLAIQWVLREPVVASALIGASRPEQLDENLAALDGPAFTTEELEQIDAAADSIDVDLWAESTEL</sequence>
<dbReference type="AlphaFoldDB" id="A0A7Y9GNI9"/>
<comment type="caution">
    <text evidence="5">The sequence shown here is derived from an EMBL/GenBank/DDBJ whole genome shotgun (WGS) entry which is preliminary data.</text>
</comment>
<dbReference type="Gene3D" id="3.20.20.100">
    <property type="entry name" value="NADP-dependent oxidoreductase domain"/>
    <property type="match status" value="1"/>
</dbReference>
<evidence type="ECO:0000259" key="4">
    <source>
        <dbReference type="Pfam" id="PF00248"/>
    </source>
</evidence>
<keyword evidence="3 5" id="KW-0560">Oxidoreductase</keyword>
<keyword evidence="6" id="KW-1185">Reference proteome</keyword>
<dbReference type="InterPro" id="IPR023210">
    <property type="entry name" value="NADP_OxRdtase_dom"/>
</dbReference>
<feature type="domain" description="NADP-dependent oxidoreductase" evidence="4">
    <location>
        <begin position="42"/>
        <end position="341"/>
    </location>
</feature>
<evidence type="ECO:0000256" key="1">
    <source>
        <dbReference type="ARBA" id="ARBA00006515"/>
    </source>
</evidence>
<dbReference type="SUPFAM" id="SSF51430">
    <property type="entry name" value="NAD(P)-linked oxidoreductase"/>
    <property type="match status" value="1"/>
</dbReference>
<reference evidence="5 6" key="1">
    <citation type="submission" date="2020-07" db="EMBL/GenBank/DDBJ databases">
        <title>Sequencing the genomes of 1000 actinobacteria strains.</title>
        <authorList>
            <person name="Klenk H.-P."/>
        </authorList>
    </citation>
    <scope>NUCLEOTIDE SEQUENCE [LARGE SCALE GENOMIC DNA]</scope>
    <source>
        <strain evidence="5 6">DSM 24662</strain>
    </source>
</reference>
<dbReference type="RefSeq" id="WP_179489324.1">
    <property type="nucleotide sequence ID" value="NZ_JACCBV010000001.1"/>
</dbReference>
<proteinExistence type="inferred from homology"/>
<comment type="similarity">
    <text evidence="1">Belongs to the shaker potassium channel beta subunit family.</text>
</comment>
<dbReference type="EC" id="1.1.1.-" evidence="5"/>
<dbReference type="InterPro" id="IPR005399">
    <property type="entry name" value="K_chnl_volt-dep_bsu_KCNAB-rel"/>
</dbReference>
<dbReference type="GO" id="GO:0016491">
    <property type="term" value="F:oxidoreductase activity"/>
    <property type="evidence" value="ECO:0007669"/>
    <property type="project" value="UniProtKB-KW"/>
</dbReference>
<organism evidence="5 6">
    <name type="scientific">Microbacterium immunditiarum</name>
    <dbReference type="NCBI Taxonomy" id="337480"/>
    <lineage>
        <taxon>Bacteria</taxon>
        <taxon>Bacillati</taxon>
        <taxon>Actinomycetota</taxon>
        <taxon>Actinomycetes</taxon>
        <taxon>Micrococcales</taxon>
        <taxon>Microbacteriaceae</taxon>
        <taxon>Microbacterium</taxon>
    </lineage>
</organism>
<evidence type="ECO:0000313" key="5">
    <source>
        <dbReference type="EMBL" id="NYE19768.1"/>
    </source>
</evidence>